<dbReference type="GO" id="GO:0005525">
    <property type="term" value="F:GTP binding"/>
    <property type="evidence" value="ECO:0007669"/>
    <property type="project" value="InterPro"/>
</dbReference>
<evidence type="ECO:0000256" key="2">
    <source>
        <dbReference type="SAM" id="MobiDB-lite"/>
    </source>
</evidence>
<dbReference type="PROSITE" id="PS51698">
    <property type="entry name" value="U_BOX"/>
    <property type="match status" value="1"/>
</dbReference>
<sequence>MAAAEHDVIDDDESFYDPANSPKTFRSDDEWDDWAEIEKHDSFNCPLTLSRMTDPVSTVDGHTYERTAIEEWLADHDTSPMTGMDLESKTLIPNNALRQAIEEYLSNEARSAMAKHLEYKAQSEKKLAAGTQIDKRVNLLIVGPAGVGKSSLLTIMRGGEFSEKTEATFGVDFSQHHYTTGKDQCRATIYDTSGQPHLKDTVRTQYRGTDCVMFVFDVTRKQTLQDLALYIDAAKTEMAGRPHELILVGNKIDIFESREVGAAEASEFVATHGLHDYREVSAKSGANVNLTFRNALTHTAFRAKKSPGMPRRRTKKGPPCCN</sequence>
<dbReference type="SUPFAM" id="SSF52540">
    <property type="entry name" value="P-loop containing nucleoside triphosphate hydrolases"/>
    <property type="match status" value="1"/>
</dbReference>
<name>A0A7S2CRN7_9STRA</name>
<dbReference type="CDD" id="cd00154">
    <property type="entry name" value="Rab"/>
    <property type="match status" value="1"/>
</dbReference>
<dbReference type="InterPro" id="IPR050209">
    <property type="entry name" value="Rab_GTPases_membrane_traffic"/>
</dbReference>
<evidence type="ECO:0000259" key="3">
    <source>
        <dbReference type="PROSITE" id="PS51698"/>
    </source>
</evidence>
<dbReference type="Pfam" id="PF00071">
    <property type="entry name" value="Ras"/>
    <property type="match status" value="1"/>
</dbReference>
<dbReference type="InterPro" id="IPR005225">
    <property type="entry name" value="Small_GTP-bd"/>
</dbReference>
<feature type="region of interest" description="Disordered" evidence="2">
    <location>
        <begin position="302"/>
        <end position="322"/>
    </location>
</feature>
<protein>
    <recommendedName>
        <fullName evidence="3">U-box domain-containing protein</fullName>
    </recommendedName>
</protein>
<dbReference type="Pfam" id="PF04564">
    <property type="entry name" value="U-box"/>
    <property type="match status" value="1"/>
</dbReference>
<gene>
    <name evidence="4" type="ORF">FPAR1323_LOCUS12993</name>
</gene>
<dbReference type="CDD" id="cd16655">
    <property type="entry name" value="RING-Ubox_WDSUB1-like"/>
    <property type="match status" value="1"/>
</dbReference>
<dbReference type="SMART" id="SM00174">
    <property type="entry name" value="RHO"/>
    <property type="match status" value="1"/>
</dbReference>
<dbReference type="InterPro" id="IPR001806">
    <property type="entry name" value="Small_GTPase"/>
</dbReference>
<dbReference type="Gene3D" id="3.30.40.10">
    <property type="entry name" value="Zinc/RING finger domain, C3HC4 (zinc finger)"/>
    <property type="match status" value="1"/>
</dbReference>
<feature type="domain" description="U-box" evidence="3">
    <location>
        <begin position="38"/>
        <end position="111"/>
    </location>
</feature>
<evidence type="ECO:0000313" key="4">
    <source>
        <dbReference type="EMBL" id="CAD9433608.1"/>
    </source>
</evidence>
<dbReference type="SMART" id="SM00173">
    <property type="entry name" value="RAS"/>
    <property type="match status" value="1"/>
</dbReference>
<dbReference type="PROSITE" id="PS51419">
    <property type="entry name" value="RAB"/>
    <property type="match status" value="1"/>
</dbReference>
<dbReference type="SMART" id="SM00504">
    <property type="entry name" value="Ubox"/>
    <property type="match status" value="1"/>
</dbReference>
<dbReference type="InterPro" id="IPR003613">
    <property type="entry name" value="Ubox_domain"/>
</dbReference>
<feature type="region of interest" description="Disordered" evidence="2">
    <location>
        <begin position="1"/>
        <end position="23"/>
    </location>
</feature>
<feature type="compositionally biased region" description="Basic residues" evidence="2">
    <location>
        <begin position="302"/>
        <end position="316"/>
    </location>
</feature>
<evidence type="ECO:0000256" key="1">
    <source>
        <dbReference type="ARBA" id="ARBA00006270"/>
    </source>
</evidence>
<dbReference type="NCBIfam" id="TIGR00231">
    <property type="entry name" value="small_GTP"/>
    <property type="match status" value="1"/>
</dbReference>
<dbReference type="GO" id="GO:0016567">
    <property type="term" value="P:protein ubiquitination"/>
    <property type="evidence" value="ECO:0007669"/>
    <property type="project" value="InterPro"/>
</dbReference>
<dbReference type="FunFam" id="3.40.50.300:FF:001447">
    <property type="entry name" value="Ras-related protein Rab-1B"/>
    <property type="match status" value="1"/>
</dbReference>
<dbReference type="PRINTS" id="PR00449">
    <property type="entry name" value="RASTRNSFRMNG"/>
</dbReference>
<dbReference type="EMBL" id="HBGT01025069">
    <property type="protein sequence ID" value="CAD9433608.1"/>
    <property type="molecule type" value="Transcribed_RNA"/>
</dbReference>
<organism evidence="4">
    <name type="scientific">Florenciella parvula</name>
    <dbReference type="NCBI Taxonomy" id="236787"/>
    <lineage>
        <taxon>Eukaryota</taxon>
        <taxon>Sar</taxon>
        <taxon>Stramenopiles</taxon>
        <taxon>Ochrophyta</taxon>
        <taxon>Dictyochophyceae</taxon>
        <taxon>Florenciellales</taxon>
        <taxon>Florenciella</taxon>
    </lineage>
</organism>
<dbReference type="PANTHER" id="PTHR47979">
    <property type="entry name" value="DRAB11-RELATED"/>
    <property type="match status" value="1"/>
</dbReference>
<dbReference type="GO" id="GO:0004842">
    <property type="term" value="F:ubiquitin-protein transferase activity"/>
    <property type="evidence" value="ECO:0007669"/>
    <property type="project" value="InterPro"/>
</dbReference>
<dbReference type="SUPFAM" id="SSF57850">
    <property type="entry name" value="RING/U-box"/>
    <property type="match status" value="1"/>
</dbReference>
<comment type="similarity">
    <text evidence="1">Belongs to the small GTPase superfamily. Rab family.</text>
</comment>
<reference evidence="4" key="1">
    <citation type="submission" date="2021-01" db="EMBL/GenBank/DDBJ databases">
        <authorList>
            <person name="Corre E."/>
            <person name="Pelletier E."/>
            <person name="Niang G."/>
            <person name="Scheremetjew M."/>
            <person name="Finn R."/>
            <person name="Kale V."/>
            <person name="Holt S."/>
            <person name="Cochrane G."/>
            <person name="Meng A."/>
            <person name="Brown T."/>
            <person name="Cohen L."/>
        </authorList>
    </citation>
    <scope>NUCLEOTIDE SEQUENCE</scope>
    <source>
        <strain evidence="4">RCC1693</strain>
    </source>
</reference>
<dbReference type="InterPro" id="IPR013083">
    <property type="entry name" value="Znf_RING/FYVE/PHD"/>
</dbReference>
<dbReference type="Gene3D" id="3.40.50.300">
    <property type="entry name" value="P-loop containing nucleotide triphosphate hydrolases"/>
    <property type="match status" value="1"/>
</dbReference>
<accession>A0A7S2CRN7</accession>
<dbReference type="SMART" id="SM00175">
    <property type="entry name" value="RAB"/>
    <property type="match status" value="1"/>
</dbReference>
<dbReference type="GO" id="GO:0003924">
    <property type="term" value="F:GTPase activity"/>
    <property type="evidence" value="ECO:0007669"/>
    <property type="project" value="InterPro"/>
</dbReference>
<dbReference type="InterPro" id="IPR027417">
    <property type="entry name" value="P-loop_NTPase"/>
</dbReference>
<proteinExistence type="inferred from homology"/>
<dbReference type="AlphaFoldDB" id="A0A7S2CRN7"/>